<organism evidence="1 2">
    <name type="scientific">Phaeosphaeria nodorum (strain SN15 / ATCC MYA-4574 / FGSC 10173)</name>
    <name type="common">Glume blotch fungus</name>
    <name type="synonym">Parastagonospora nodorum</name>
    <dbReference type="NCBI Taxonomy" id="321614"/>
    <lineage>
        <taxon>Eukaryota</taxon>
        <taxon>Fungi</taxon>
        <taxon>Dikarya</taxon>
        <taxon>Ascomycota</taxon>
        <taxon>Pezizomycotina</taxon>
        <taxon>Dothideomycetes</taxon>
        <taxon>Pleosporomycetidae</taxon>
        <taxon>Pleosporales</taxon>
        <taxon>Pleosporineae</taxon>
        <taxon>Phaeosphaeriaceae</taxon>
        <taxon>Parastagonospora</taxon>
    </lineage>
</organism>
<evidence type="ECO:0000313" key="2">
    <source>
        <dbReference type="Proteomes" id="UP000663193"/>
    </source>
</evidence>
<keyword evidence="2" id="KW-1185">Reference proteome</keyword>
<dbReference type="AlphaFoldDB" id="A0A7U2EVW6"/>
<name>A0A7U2EVW6_PHANO</name>
<reference evidence="2" key="1">
    <citation type="journal article" date="2021" name="BMC Genomics">
        <title>Chromosome-level genome assembly and manually-curated proteome of model necrotroph Parastagonospora nodorum Sn15 reveals a genome-wide trove of candidate effector homologs, and redundancy of virulence-related functions within an accessory chromosome.</title>
        <authorList>
            <person name="Bertazzoni S."/>
            <person name="Jones D.A.B."/>
            <person name="Phan H.T."/>
            <person name="Tan K.-C."/>
            <person name="Hane J.K."/>
        </authorList>
    </citation>
    <scope>NUCLEOTIDE SEQUENCE [LARGE SCALE GENOMIC DNA]</scope>
    <source>
        <strain evidence="2">SN15 / ATCC MYA-4574 / FGSC 10173)</strain>
    </source>
</reference>
<dbReference type="Proteomes" id="UP000663193">
    <property type="component" value="Chromosome 4"/>
</dbReference>
<evidence type="ECO:0000313" key="1">
    <source>
        <dbReference type="EMBL" id="QRC94090.1"/>
    </source>
</evidence>
<accession>A0A7U2EVW6</accession>
<dbReference type="EMBL" id="CP069026">
    <property type="protein sequence ID" value="QRC94090.1"/>
    <property type="molecule type" value="Genomic_DNA"/>
</dbReference>
<dbReference type="VEuPathDB" id="FungiDB:JI435_305260"/>
<proteinExistence type="predicted"/>
<gene>
    <name evidence="1" type="ORF">JI435_305260</name>
</gene>
<protein>
    <submittedName>
        <fullName evidence="1">Uncharacterized protein</fullName>
    </submittedName>
</protein>
<sequence>MCMLCGYRSVLYRIHYLARLHYSGSCSPVKVVQCMCRRRRQRGVTCESVRPAKGVRVVIDDTMAGGVAFVSIGVRVGR</sequence>